<accession>A0A9Q0NAT4</accession>
<dbReference type="OrthoDB" id="7785274at2759"/>
<keyword evidence="1 2" id="KW-0193">Cuticle</keyword>
<dbReference type="GO" id="GO:0042302">
    <property type="term" value="F:structural constituent of cuticle"/>
    <property type="evidence" value="ECO:0007669"/>
    <property type="project" value="UniProtKB-UniRule"/>
</dbReference>
<keyword evidence="5" id="KW-1185">Reference proteome</keyword>
<proteinExistence type="predicted"/>
<dbReference type="PANTHER" id="PTHR12236">
    <property type="entry name" value="STRUCTURAL CONTITUENT OF CUTICLE"/>
    <property type="match status" value="1"/>
</dbReference>
<dbReference type="EMBL" id="WJQU01000001">
    <property type="protein sequence ID" value="KAJ6646799.1"/>
    <property type="molecule type" value="Genomic_DNA"/>
</dbReference>
<protein>
    <submittedName>
        <fullName evidence="4">Cuticle protein 7</fullName>
    </submittedName>
</protein>
<feature type="compositionally biased region" description="Polar residues" evidence="3">
    <location>
        <begin position="149"/>
        <end position="184"/>
    </location>
</feature>
<dbReference type="InterPro" id="IPR019193">
    <property type="entry name" value="UBQ-conj_enz_E2-bd_prot"/>
</dbReference>
<name>A0A9Q0NAT4_9DIPT</name>
<dbReference type="AlphaFoldDB" id="A0A9Q0NAT4"/>
<dbReference type="InterPro" id="IPR031311">
    <property type="entry name" value="CHIT_BIND_RR_consensus"/>
</dbReference>
<feature type="region of interest" description="Disordered" evidence="3">
    <location>
        <begin position="149"/>
        <end position="187"/>
    </location>
</feature>
<reference evidence="4" key="1">
    <citation type="submission" date="2022-07" db="EMBL/GenBank/DDBJ databases">
        <authorList>
            <person name="Trinca V."/>
            <person name="Uliana J.V.C."/>
            <person name="Torres T.T."/>
            <person name="Ward R.J."/>
            <person name="Monesi N."/>
        </authorList>
    </citation>
    <scope>NUCLEOTIDE SEQUENCE</scope>
    <source>
        <strain evidence="4">HSMRA1968</strain>
        <tissue evidence="4">Whole embryos</tissue>
    </source>
</reference>
<dbReference type="Pfam" id="PF00379">
    <property type="entry name" value="Chitin_bind_4"/>
    <property type="match status" value="1"/>
</dbReference>
<dbReference type="InterPro" id="IPR000618">
    <property type="entry name" value="Insect_cuticle"/>
</dbReference>
<comment type="caution">
    <text evidence="4">The sequence shown here is derived from an EMBL/GenBank/DDBJ whole genome shotgun (WGS) entry which is preliminary data.</text>
</comment>
<dbReference type="InterPro" id="IPR051217">
    <property type="entry name" value="Insect_Cuticle_Struc_Prot"/>
</dbReference>
<dbReference type="Gene3D" id="3.30.2240.10">
    <property type="entry name" value="mRNA decapping enzyme DcpS N-terminal domain"/>
    <property type="match status" value="1"/>
</dbReference>
<dbReference type="GO" id="GO:0031012">
    <property type="term" value="C:extracellular matrix"/>
    <property type="evidence" value="ECO:0007669"/>
    <property type="project" value="TreeGrafter"/>
</dbReference>
<organism evidence="4 5">
    <name type="scientific">Pseudolycoriella hygida</name>
    <dbReference type="NCBI Taxonomy" id="35572"/>
    <lineage>
        <taxon>Eukaryota</taxon>
        <taxon>Metazoa</taxon>
        <taxon>Ecdysozoa</taxon>
        <taxon>Arthropoda</taxon>
        <taxon>Hexapoda</taxon>
        <taxon>Insecta</taxon>
        <taxon>Pterygota</taxon>
        <taxon>Neoptera</taxon>
        <taxon>Endopterygota</taxon>
        <taxon>Diptera</taxon>
        <taxon>Nematocera</taxon>
        <taxon>Sciaroidea</taxon>
        <taxon>Sciaridae</taxon>
        <taxon>Pseudolycoriella</taxon>
    </lineage>
</organism>
<evidence type="ECO:0000256" key="1">
    <source>
        <dbReference type="ARBA" id="ARBA00022460"/>
    </source>
</evidence>
<gene>
    <name evidence="4" type="primary">CU07</name>
    <name evidence="4" type="ORF">Bhyg_02013</name>
</gene>
<dbReference type="Proteomes" id="UP001151699">
    <property type="component" value="Chromosome A"/>
</dbReference>
<evidence type="ECO:0000256" key="2">
    <source>
        <dbReference type="PROSITE-ProRule" id="PRU00497"/>
    </source>
</evidence>
<dbReference type="GO" id="GO:0005615">
    <property type="term" value="C:extracellular space"/>
    <property type="evidence" value="ECO:0007669"/>
    <property type="project" value="TreeGrafter"/>
</dbReference>
<dbReference type="PANTHER" id="PTHR12236:SF79">
    <property type="entry name" value="CUTICULAR PROTEIN 50CB-RELATED"/>
    <property type="match status" value="1"/>
</dbReference>
<sequence length="483" mass="54712">MPDYYQRATLPFVLKETDGLFKLFQANAAEKPTTLIERILELPSENLDLSEWFCHKHQSSETPDTNDPIHTKGKFNFAKFKPRDTELLFGQFFFLFNATKLTNLFAVITIVILPFVNSLGVETPEPEASLKPRHFNPHPYQFNRNSLRNMNYEPSASNTVENTSPKNGIYSQGPVQFPSDANNDNENELQALPQPYQRVALKSRGQVNPKPNVRRLDYDDLSSPLSKKHYAFSYTVRDATSGDDFSHTQKQEDGAVKGSYKVQLPDGRTQVVKYTADNNGYNAQVTYLDGQVESDDNVQPNQSPSLAPALASAQPIYDYYKTLQEQQLHNNENYNDDDYTDNKIYNHYNSYPTTTPTPYYAHSEAAANGYYGNRIQNVHIKTYNTAPHNQVEPQVTPLSNHVIIYSTTPAPYADVHVLPTPRTLAAYSTRSPYTNVVSAKSTNVLPGYDYYLDYDYRNGNGGASQSNNLFVTSNKALYFKTKK</sequence>
<dbReference type="PROSITE" id="PS00233">
    <property type="entry name" value="CHIT_BIND_RR_1"/>
    <property type="match status" value="1"/>
</dbReference>
<evidence type="ECO:0000313" key="5">
    <source>
        <dbReference type="Proteomes" id="UP001151699"/>
    </source>
</evidence>
<evidence type="ECO:0000313" key="4">
    <source>
        <dbReference type="EMBL" id="KAJ6646799.1"/>
    </source>
</evidence>
<evidence type="ECO:0000256" key="3">
    <source>
        <dbReference type="SAM" id="MobiDB-lite"/>
    </source>
</evidence>
<dbReference type="Pfam" id="PF09814">
    <property type="entry name" value="HECT_2"/>
    <property type="match status" value="1"/>
</dbReference>
<dbReference type="PROSITE" id="PS51155">
    <property type="entry name" value="CHIT_BIND_RR_2"/>
    <property type="match status" value="1"/>
</dbReference>